<keyword evidence="2" id="KW-0812">Transmembrane</keyword>
<sequence>MSTETNKAKSKRQEFAAPGGSHDRNIRFLRILLPVFVGALGAVLALAPFTMAGELSFVLDKNSVEVAKERMRVTEALYRGEDSQGRPFSLKAGSAVQKSSEEAIVELSNLSARILLEDGPAQIRAQQGRYDMDLENVSVPGPVQVESAGGYRLTTNNVTVDLKSRTLESDQAVEGRTNIGTFRADQLKADMNARTVTLDGNAKLRIVQNGLRGG</sequence>
<dbReference type="InterPro" id="IPR010664">
    <property type="entry name" value="LipoPS_assembly_LptC-rel"/>
</dbReference>
<dbReference type="STRING" id="1123272.SAMN02745824_0558"/>
<keyword evidence="2" id="KW-1133">Transmembrane helix</keyword>
<dbReference type="AlphaFoldDB" id="A0A1N6CN64"/>
<dbReference type="Pfam" id="PF06835">
    <property type="entry name" value="LptC"/>
    <property type="match status" value="1"/>
</dbReference>
<dbReference type="RefSeq" id="WP_074203615.1">
    <property type="nucleotide sequence ID" value="NZ_FSQW01000001.1"/>
</dbReference>
<evidence type="ECO:0000256" key="1">
    <source>
        <dbReference type="SAM" id="MobiDB-lite"/>
    </source>
</evidence>
<dbReference type="GO" id="GO:0015221">
    <property type="term" value="F:lipopolysaccharide transmembrane transporter activity"/>
    <property type="evidence" value="ECO:0007669"/>
    <property type="project" value="InterPro"/>
</dbReference>
<gene>
    <name evidence="3" type="ORF">SAMN02745824_0558</name>
</gene>
<dbReference type="Gene3D" id="2.60.450.10">
    <property type="entry name" value="Lipopolysaccharide (LPS) transport protein A like domain"/>
    <property type="match status" value="1"/>
</dbReference>
<accession>A0A1N6CN64</accession>
<keyword evidence="2" id="KW-0472">Membrane</keyword>
<feature type="region of interest" description="Disordered" evidence="1">
    <location>
        <begin position="1"/>
        <end position="20"/>
    </location>
</feature>
<reference evidence="4" key="1">
    <citation type="submission" date="2016-11" db="EMBL/GenBank/DDBJ databases">
        <authorList>
            <person name="Varghese N."/>
            <person name="Submissions S."/>
        </authorList>
    </citation>
    <scope>NUCLEOTIDE SEQUENCE [LARGE SCALE GENOMIC DNA]</scope>
    <source>
        <strain evidence="4">DSM 22363</strain>
    </source>
</reference>
<proteinExistence type="predicted"/>
<name>A0A1N6CN64_9SPHN</name>
<protein>
    <submittedName>
        <fullName evidence="3">Lipopolysaccharide export system protein LptC</fullName>
    </submittedName>
</protein>
<organism evidence="3 4">
    <name type="scientific">Parasphingorhabdus marina DSM 22363</name>
    <dbReference type="NCBI Taxonomy" id="1123272"/>
    <lineage>
        <taxon>Bacteria</taxon>
        <taxon>Pseudomonadati</taxon>
        <taxon>Pseudomonadota</taxon>
        <taxon>Alphaproteobacteria</taxon>
        <taxon>Sphingomonadales</taxon>
        <taxon>Sphingomonadaceae</taxon>
        <taxon>Parasphingorhabdus</taxon>
    </lineage>
</organism>
<dbReference type="OrthoDB" id="7423492at2"/>
<feature type="transmembrane region" description="Helical" evidence="2">
    <location>
        <begin position="31"/>
        <end position="51"/>
    </location>
</feature>
<keyword evidence="4" id="KW-1185">Reference proteome</keyword>
<dbReference type="InterPro" id="IPR026265">
    <property type="entry name" value="LptC"/>
</dbReference>
<evidence type="ECO:0000256" key="2">
    <source>
        <dbReference type="SAM" id="Phobius"/>
    </source>
</evidence>
<dbReference type="GO" id="GO:0005886">
    <property type="term" value="C:plasma membrane"/>
    <property type="evidence" value="ECO:0007669"/>
    <property type="project" value="InterPro"/>
</dbReference>
<dbReference type="NCBIfam" id="TIGR04409">
    <property type="entry name" value="LptC_YrbK"/>
    <property type="match status" value="1"/>
</dbReference>
<dbReference type="EMBL" id="FSQW01000001">
    <property type="protein sequence ID" value="SIN60020.1"/>
    <property type="molecule type" value="Genomic_DNA"/>
</dbReference>
<evidence type="ECO:0000313" key="3">
    <source>
        <dbReference type="EMBL" id="SIN60020.1"/>
    </source>
</evidence>
<evidence type="ECO:0000313" key="4">
    <source>
        <dbReference type="Proteomes" id="UP000185192"/>
    </source>
</evidence>
<dbReference type="Proteomes" id="UP000185192">
    <property type="component" value="Unassembled WGS sequence"/>
</dbReference>